<dbReference type="RefSeq" id="XP_012172708.1">
    <property type="nucleotide sequence ID" value="XM_012317318.3"/>
</dbReference>
<sequence>MVQPQRHGQIDAHLGFLQLYHRYHVEFLIPWNLCTHKERKSSVPAIVAGTHNPNCHIVDLISEKESLKLKIELLAYKEKILKEEVQILCCKSGSPLKIQLNSRVLGQDKGRPLLRNGIRSVGVEQSNEDEVLGTKLRASLSMQSKQSF</sequence>
<evidence type="ECO:0000313" key="4">
    <source>
        <dbReference type="RefSeq" id="XP_012172708.1"/>
    </source>
</evidence>
<evidence type="ECO:0000313" key="3">
    <source>
        <dbReference type="Proteomes" id="UP000835206"/>
    </source>
</evidence>
<dbReference type="GeneID" id="100648724"/>
<accession>A0A9B2JVF9</accession>
<comment type="similarity">
    <text evidence="1">Belongs to the ADISSP family.</text>
</comment>
<dbReference type="Pfam" id="PF15006">
    <property type="entry name" value="DUF4517"/>
    <property type="match status" value="1"/>
</dbReference>
<dbReference type="OrthoDB" id="6246153at2759"/>
<protein>
    <recommendedName>
        <fullName evidence="2">Adipose-secreted signaling protein</fullName>
    </recommendedName>
</protein>
<dbReference type="InterPro" id="IPR026794">
    <property type="entry name" value="ADISSP"/>
</dbReference>
<evidence type="ECO:0000256" key="1">
    <source>
        <dbReference type="ARBA" id="ARBA00035018"/>
    </source>
</evidence>
<evidence type="ECO:0000256" key="2">
    <source>
        <dbReference type="ARBA" id="ARBA00035300"/>
    </source>
</evidence>
<name>A0A9B2JVF9_BOMTE</name>
<reference evidence="4" key="1">
    <citation type="submission" date="2025-08" db="UniProtKB">
        <authorList>
            <consortium name="RefSeq"/>
        </authorList>
    </citation>
    <scope>IDENTIFICATION</scope>
</reference>
<dbReference type="AlphaFoldDB" id="A0A9B2JVF9"/>
<dbReference type="PANTHER" id="PTHR13287:SF2">
    <property type="entry name" value="ADIPOSE-SECRETED SIGNALING PROTEIN"/>
    <property type="match status" value="1"/>
</dbReference>
<dbReference type="Proteomes" id="UP000835206">
    <property type="component" value="Chromosome 15"/>
</dbReference>
<proteinExistence type="inferred from homology"/>
<keyword evidence="3" id="KW-1185">Reference proteome</keyword>
<gene>
    <name evidence="4" type="primary">LOC100648724</name>
</gene>
<dbReference type="PANTHER" id="PTHR13287">
    <property type="entry name" value="ADIPOSE-SECRETED SIGNALING PROTEIN"/>
    <property type="match status" value="1"/>
</dbReference>
<organism evidence="3 4">
    <name type="scientific">Bombus terrestris</name>
    <name type="common">Buff-tailed bumblebee</name>
    <name type="synonym">Apis terrestris</name>
    <dbReference type="NCBI Taxonomy" id="30195"/>
    <lineage>
        <taxon>Eukaryota</taxon>
        <taxon>Metazoa</taxon>
        <taxon>Ecdysozoa</taxon>
        <taxon>Arthropoda</taxon>
        <taxon>Hexapoda</taxon>
        <taxon>Insecta</taxon>
        <taxon>Pterygota</taxon>
        <taxon>Neoptera</taxon>
        <taxon>Endopterygota</taxon>
        <taxon>Hymenoptera</taxon>
        <taxon>Apocrita</taxon>
        <taxon>Aculeata</taxon>
        <taxon>Apoidea</taxon>
        <taxon>Anthophila</taxon>
        <taxon>Apidae</taxon>
        <taxon>Bombus</taxon>
        <taxon>Bombus</taxon>
    </lineage>
</organism>